<gene>
    <name evidence="2" type="ORF">PAPOLLO_LOCUS429</name>
</gene>
<organism evidence="2 3">
    <name type="scientific">Parnassius apollo</name>
    <name type="common">Apollo butterfly</name>
    <name type="synonym">Papilio apollo</name>
    <dbReference type="NCBI Taxonomy" id="110799"/>
    <lineage>
        <taxon>Eukaryota</taxon>
        <taxon>Metazoa</taxon>
        <taxon>Ecdysozoa</taxon>
        <taxon>Arthropoda</taxon>
        <taxon>Hexapoda</taxon>
        <taxon>Insecta</taxon>
        <taxon>Pterygota</taxon>
        <taxon>Neoptera</taxon>
        <taxon>Endopterygota</taxon>
        <taxon>Lepidoptera</taxon>
        <taxon>Glossata</taxon>
        <taxon>Ditrysia</taxon>
        <taxon>Papilionoidea</taxon>
        <taxon>Papilionidae</taxon>
        <taxon>Parnassiinae</taxon>
        <taxon>Parnassini</taxon>
        <taxon>Parnassius</taxon>
        <taxon>Parnassius</taxon>
    </lineage>
</organism>
<accession>A0A8S3W003</accession>
<sequence length="95" mass="10889">MGKHVAMAKICPVFLKKKRIRELMAEFNCSYKKDLMLYVPPSPRPPITKNDPPLLTQPTSENESPQQDKQIPGTSDVYTYTSVTKTPPRRNEKKL</sequence>
<proteinExistence type="predicted"/>
<reference evidence="2" key="1">
    <citation type="submission" date="2021-04" db="EMBL/GenBank/DDBJ databases">
        <authorList>
            <person name="Tunstrom K."/>
        </authorList>
    </citation>
    <scope>NUCLEOTIDE SEQUENCE</scope>
</reference>
<evidence type="ECO:0000313" key="3">
    <source>
        <dbReference type="Proteomes" id="UP000691718"/>
    </source>
</evidence>
<protein>
    <submittedName>
        <fullName evidence="2">(apollo) hypothetical protein</fullName>
    </submittedName>
</protein>
<dbReference type="AlphaFoldDB" id="A0A8S3W003"/>
<evidence type="ECO:0000256" key="1">
    <source>
        <dbReference type="SAM" id="MobiDB-lite"/>
    </source>
</evidence>
<name>A0A8S3W003_PARAO</name>
<feature type="compositionally biased region" description="Polar residues" evidence="1">
    <location>
        <begin position="56"/>
        <end position="85"/>
    </location>
</feature>
<keyword evidence="3" id="KW-1185">Reference proteome</keyword>
<dbReference type="Proteomes" id="UP000691718">
    <property type="component" value="Unassembled WGS sequence"/>
</dbReference>
<evidence type="ECO:0000313" key="2">
    <source>
        <dbReference type="EMBL" id="CAG4931650.1"/>
    </source>
</evidence>
<feature type="region of interest" description="Disordered" evidence="1">
    <location>
        <begin position="40"/>
        <end position="95"/>
    </location>
</feature>
<dbReference type="EMBL" id="CAJQZP010000008">
    <property type="protein sequence ID" value="CAG4931650.1"/>
    <property type="molecule type" value="Genomic_DNA"/>
</dbReference>
<dbReference type="OrthoDB" id="6928896at2759"/>
<comment type="caution">
    <text evidence="2">The sequence shown here is derived from an EMBL/GenBank/DDBJ whole genome shotgun (WGS) entry which is preliminary data.</text>
</comment>